<proteinExistence type="predicted"/>
<dbReference type="OrthoDB" id="5985073at2759"/>
<organism evidence="1 2">
    <name type="scientific">Xylaria flabelliformis</name>
    <dbReference type="NCBI Taxonomy" id="2512241"/>
    <lineage>
        <taxon>Eukaryota</taxon>
        <taxon>Fungi</taxon>
        <taxon>Dikarya</taxon>
        <taxon>Ascomycota</taxon>
        <taxon>Pezizomycotina</taxon>
        <taxon>Sordariomycetes</taxon>
        <taxon>Xylariomycetidae</taxon>
        <taxon>Xylariales</taxon>
        <taxon>Xylariaceae</taxon>
        <taxon>Xylaria</taxon>
    </lineage>
</organism>
<dbReference type="AlphaFoldDB" id="A0A553HR49"/>
<comment type="caution">
    <text evidence="1">The sequence shown here is derived from an EMBL/GenBank/DDBJ whole genome shotgun (WGS) entry which is preliminary data.</text>
</comment>
<dbReference type="STRING" id="2512241.A0A553HR49"/>
<keyword evidence="2" id="KW-1185">Reference proteome</keyword>
<reference evidence="2" key="1">
    <citation type="submission" date="2019-06" db="EMBL/GenBank/DDBJ databases">
        <title>Draft genome sequence of the griseofulvin-producing fungus Xylaria cubensis strain G536.</title>
        <authorList>
            <person name="Mead M.E."/>
            <person name="Raja H.A."/>
            <person name="Steenwyk J.L."/>
            <person name="Knowles S.L."/>
            <person name="Oberlies N.H."/>
            <person name="Rokas A."/>
        </authorList>
    </citation>
    <scope>NUCLEOTIDE SEQUENCE [LARGE SCALE GENOMIC DNA]</scope>
    <source>
        <strain evidence="2">G536</strain>
    </source>
</reference>
<evidence type="ECO:0000313" key="2">
    <source>
        <dbReference type="Proteomes" id="UP000319160"/>
    </source>
</evidence>
<gene>
    <name evidence="1" type="ORF">FHL15_008604</name>
</gene>
<accession>A0A553HR49</accession>
<name>A0A553HR49_9PEZI</name>
<dbReference type="Proteomes" id="UP000319160">
    <property type="component" value="Unassembled WGS sequence"/>
</dbReference>
<dbReference type="EMBL" id="VFLP01000055">
    <property type="protein sequence ID" value="TRX90435.1"/>
    <property type="molecule type" value="Genomic_DNA"/>
</dbReference>
<sequence>MLADMAKALEAMPGIVRSMRFHVEHYPPADQRFNDEGLCEDNDEFSPLIWVLPANGFLNQAPKHLANKPNCHSTTPARYTPKEDLCPMKNRYTGNQDKMDELYSAIAKAVAKMPKLQPLQVWSKEGYCGRHTAI</sequence>
<evidence type="ECO:0000313" key="1">
    <source>
        <dbReference type="EMBL" id="TRX90435.1"/>
    </source>
</evidence>
<protein>
    <submittedName>
        <fullName evidence="1">Uncharacterized protein</fullName>
    </submittedName>
</protein>